<dbReference type="RefSeq" id="WP_005623524.1">
    <property type="nucleotide sequence ID" value="NZ_AMRA01000009.1"/>
</dbReference>
<reference evidence="2 3" key="1">
    <citation type="journal article" date="2012" name="J. Bacteriol.">
        <title>Genome sequence of Mycobacterium hassiacum DSM 44199, a rare source of heat-stable mycobacterial proteins.</title>
        <authorList>
            <person name="Tiago I."/>
            <person name="Maranha A."/>
            <person name="Mendes V."/>
            <person name="Alarico S."/>
            <person name="Moynihan P.J."/>
            <person name="Clarke A.J."/>
            <person name="Macedo-Ribeiro S."/>
            <person name="Pereira P.J."/>
            <person name="Empadinhas N."/>
        </authorList>
    </citation>
    <scope>NUCLEOTIDE SEQUENCE [LARGE SCALE GENOMIC DNA]</scope>
    <source>
        <strain evidence="3">DSM 44199 / CIP 105218 / JCM 12690 / 3849</strain>
    </source>
</reference>
<dbReference type="Pfam" id="PF12840">
    <property type="entry name" value="HTH_20"/>
    <property type="match status" value="1"/>
</dbReference>
<name>K5B9M8_MYCHD</name>
<dbReference type="AlphaFoldDB" id="K5B9M8"/>
<dbReference type="CDD" id="cd00090">
    <property type="entry name" value="HTH_ARSR"/>
    <property type="match status" value="1"/>
</dbReference>
<protein>
    <submittedName>
        <fullName evidence="2">IclR helix-turn-helix domain protein</fullName>
    </submittedName>
</protein>
<accession>K5B9M8</accession>
<dbReference type="Gene3D" id="1.10.10.10">
    <property type="entry name" value="Winged helix-like DNA-binding domain superfamily/Winged helix DNA-binding domain"/>
    <property type="match status" value="1"/>
</dbReference>
<gene>
    <name evidence="2" type="ORF">C731_0211</name>
</gene>
<dbReference type="Proteomes" id="UP000006265">
    <property type="component" value="Unassembled WGS sequence"/>
</dbReference>
<evidence type="ECO:0000313" key="3">
    <source>
        <dbReference type="Proteomes" id="UP000006265"/>
    </source>
</evidence>
<dbReference type="InterPro" id="IPR036388">
    <property type="entry name" value="WH-like_DNA-bd_sf"/>
</dbReference>
<evidence type="ECO:0000256" key="1">
    <source>
        <dbReference type="SAM" id="MobiDB-lite"/>
    </source>
</evidence>
<dbReference type="PATRIC" id="fig|1122247.3.peg.197"/>
<proteinExistence type="predicted"/>
<evidence type="ECO:0000313" key="2">
    <source>
        <dbReference type="EMBL" id="EKF25723.1"/>
    </source>
</evidence>
<dbReference type="eggNOG" id="COG2345">
    <property type="taxonomic scope" value="Bacteria"/>
</dbReference>
<dbReference type="OrthoDB" id="3399802at2"/>
<feature type="region of interest" description="Disordered" evidence="1">
    <location>
        <begin position="211"/>
        <end position="232"/>
    </location>
</feature>
<keyword evidence="3" id="KW-1185">Reference proteome</keyword>
<dbReference type="EMBL" id="AMRA01000009">
    <property type="protein sequence ID" value="EKF25723.1"/>
    <property type="molecule type" value="Genomic_DNA"/>
</dbReference>
<dbReference type="SUPFAM" id="SSF46785">
    <property type="entry name" value="Winged helix' DNA-binding domain"/>
    <property type="match status" value="1"/>
</dbReference>
<dbReference type="InterPro" id="IPR036390">
    <property type="entry name" value="WH_DNA-bd_sf"/>
</dbReference>
<dbReference type="STRING" id="1122247.GCA_000379865_01899"/>
<feature type="compositionally biased region" description="Polar residues" evidence="1">
    <location>
        <begin position="221"/>
        <end position="232"/>
    </location>
</feature>
<organism evidence="2 3">
    <name type="scientific">Mycolicibacterium hassiacum (strain DSM 44199 / CIP 105218 / JCM 12690 / 3849)</name>
    <name type="common">Mycobacterium hassiacum</name>
    <dbReference type="NCBI Taxonomy" id="1122247"/>
    <lineage>
        <taxon>Bacteria</taxon>
        <taxon>Bacillati</taxon>
        <taxon>Actinomycetota</taxon>
        <taxon>Actinomycetes</taxon>
        <taxon>Mycobacteriales</taxon>
        <taxon>Mycobacteriaceae</taxon>
        <taxon>Mycolicibacterium</taxon>
    </lineage>
</organism>
<sequence>MAGRREQVLATLRDAGTPLSINEIAERLAVHPNTARFHLEELVRRGRVETVRPVRTKPGRPPQLFRAARGMDPEGPRDYQMLAGVLADALARHPDAARQAQTAGRAWAKNHTQTVFGAGPDLTTTRTQAVDRLTALLDEMGFAPEQRCRDGAEVLELRNCPFLELAVTRRDVICPVHLGLMQGAMESWRAPVTVKSLQPFAEPGVCVAQLAPRTAGPRSSGPRNSASGKEAG</sequence>
<comment type="caution">
    <text evidence="2">The sequence shown here is derived from an EMBL/GenBank/DDBJ whole genome shotgun (WGS) entry which is preliminary data.</text>
</comment>
<dbReference type="InterPro" id="IPR011991">
    <property type="entry name" value="ArsR-like_HTH"/>
</dbReference>